<evidence type="ECO:0000256" key="1">
    <source>
        <dbReference type="SAM" id="MobiDB-lite"/>
    </source>
</evidence>
<feature type="region of interest" description="Disordered" evidence="1">
    <location>
        <begin position="1"/>
        <end position="31"/>
    </location>
</feature>
<feature type="compositionally biased region" description="Polar residues" evidence="1">
    <location>
        <begin position="1"/>
        <end position="10"/>
    </location>
</feature>
<dbReference type="EMBL" id="KZ772749">
    <property type="protein sequence ID" value="PTQ34693.1"/>
    <property type="molecule type" value="Genomic_DNA"/>
</dbReference>
<evidence type="ECO:0000313" key="2">
    <source>
        <dbReference type="EMBL" id="PTQ34693.1"/>
    </source>
</evidence>
<feature type="compositionally biased region" description="Basic and acidic residues" evidence="1">
    <location>
        <begin position="21"/>
        <end position="31"/>
    </location>
</feature>
<accession>A0A2R6WLJ5</accession>
<keyword evidence="3" id="KW-1185">Reference proteome</keyword>
<sequence length="94" mass="11293">MRMISSSTFNRPFRSVLCGGSKEESKQSSDRFEERNLMWLVLRVAAHDSAMRYWTNLEIRLPLRKYDDCWLESWAFNSQMKLLMDSSCWSERMK</sequence>
<organism evidence="2 3">
    <name type="scientific">Marchantia polymorpha</name>
    <name type="common">Common liverwort</name>
    <name type="synonym">Marchantia aquatica</name>
    <dbReference type="NCBI Taxonomy" id="3197"/>
    <lineage>
        <taxon>Eukaryota</taxon>
        <taxon>Viridiplantae</taxon>
        <taxon>Streptophyta</taxon>
        <taxon>Embryophyta</taxon>
        <taxon>Marchantiophyta</taxon>
        <taxon>Marchantiopsida</taxon>
        <taxon>Marchantiidae</taxon>
        <taxon>Marchantiales</taxon>
        <taxon>Marchantiaceae</taxon>
        <taxon>Marchantia</taxon>
    </lineage>
</organism>
<gene>
    <name evidence="2" type="ORF">MARPO_0077s0023</name>
</gene>
<evidence type="ECO:0000313" key="3">
    <source>
        <dbReference type="Proteomes" id="UP000244005"/>
    </source>
</evidence>
<proteinExistence type="predicted"/>
<dbReference type="Proteomes" id="UP000244005">
    <property type="component" value="Unassembled WGS sequence"/>
</dbReference>
<reference evidence="3" key="1">
    <citation type="journal article" date="2017" name="Cell">
        <title>Insights into land plant evolution garnered from the Marchantia polymorpha genome.</title>
        <authorList>
            <person name="Bowman J.L."/>
            <person name="Kohchi T."/>
            <person name="Yamato K.T."/>
            <person name="Jenkins J."/>
            <person name="Shu S."/>
            <person name="Ishizaki K."/>
            <person name="Yamaoka S."/>
            <person name="Nishihama R."/>
            <person name="Nakamura Y."/>
            <person name="Berger F."/>
            <person name="Adam C."/>
            <person name="Aki S.S."/>
            <person name="Althoff F."/>
            <person name="Araki T."/>
            <person name="Arteaga-Vazquez M.A."/>
            <person name="Balasubrmanian S."/>
            <person name="Barry K."/>
            <person name="Bauer D."/>
            <person name="Boehm C.R."/>
            <person name="Briginshaw L."/>
            <person name="Caballero-Perez J."/>
            <person name="Catarino B."/>
            <person name="Chen F."/>
            <person name="Chiyoda S."/>
            <person name="Chovatia M."/>
            <person name="Davies K.M."/>
            <person name="Delmans M."/>
            <person name="Demura T."/>
            <person name="Dierschke T."/>
            <person name="Dolan L."/>
            <person name="Dorantes-Acosta A.E."/>
            <person name="Eklund D.M."/>
            <person name="Florent S.N."/>
            <person name="Flores-Sandoval E."/>
            <person name="Fujiyama A."/>
            <person name="Fukuzawa H."/>
            <person name="Galik B."/>
            <person name="Grimanelli D."/>
            <person name="Grimwood J."/>
            <person name="Grossniklaus U."/>
            <person name="Hamada T."/>
            <person name="Haseloff J."/>
            <person name="Hetherington A.J."/>
            <person name="Higo A."/>
            <person name="Hirakawa Y."/>
            <person name="Hundley H.N."/>
            <person name="Ikeda Y."/>
            <person name="Inoue K."/>
            <person name="Inoue S.I."/>
            <person name="Ishida S."/>
            <person name="Jia Q."/>
            <person name="Kakita M."/>
            <person name="Kanazawa T."/>
            <person name="Kawai Y."/>
            <person name="Kawashima T."/>
            <person name="Kennedy M."/>
            <person name="Kinose K."/>
            <person name="Kinoshita T."/>
            <person name="Kohara Y."/>
            <person name="Koide E."/>
            <person name="Komatsu K."/>
            <person name="Kopischke S."/>
            <person name="Kubo M."/>
            <person name="Kyozuka J."/>
            <person name="Lagercrantz U."/>
            <person name="Lin S.S."/>
            <person name="Lindquist E."/>
            <person name="Lipzen A.M."/>
            <person name="Lu C.W."/>
            <person name="De Luna E."/>
            <person name="Martienssen R.A."/>
            <person name="Minamino N."/>
            <person name="Mizutani M."/>
            <person name="Mizutani M."/>
            <person name="Mochizuki N."/>
            <person name="Monte I."/>
            <person name="Mosher R."/>
            <person name="Nagasaki H."/>
            <person name="Nakagami H."/>
            <person name="Naramoto S."/>
            <person name="Nishitani K."/>
            <person name="Ohtani M."/>
            <person name="Okamoto T."/>
            <person name="Okumura M."/>
            <person name="Phillips J."/>
            <person name="Pollak B."/>
            <person name="Reinders A."/>
            <person name="Rovekamp M."/>
            <person name="Sano R."/>
            <person name="Sawa S."/>
            <person name="Schmid M.W."/>
            <person name="Shirakawa M."/>
            <person name="Solano R."/>
            <person name="Spunde A."/>
            <person name="Suetsugu N."/>
            <person name="Sugano S."/>
            <person name="Sugiyama A."/>
            <person name="Sun R."/>
            <person name="Suzuki Y."/>
            <person name="Takenaka M."/>
            <person name="Takezawa D."/>
            <person name="Tomogane H."/>
            <person name="Tsuzuki M."/>
            <person name="Ueda T."/>
            <person name="Umeda M."/>
            <person name="Ward J.M."/>
            <person name="Watanabe Y."/>
            <person name="Yazaki K."/>
            <person name="Yokoyama R."/>
            <person name="Yoshitake Y."/>
            <person name="Yotsui I."/>
            <person name="Zachgo S."/>
            <person name="Schmutz J."/>
        </authorList>
    </citation>
    <scope>NUCLEOTIDE SEQUENCE [LARGE SCALE GENOMIC DNA]</scope>
    <source>
        <strain evidence="3">Tak-1</strain>
    </source>
</reference>
<dbReference type="AlphaFoldDB" id="A0A2R6WLJ5"/>
<protein>
    <submittedName>
        <fullName evidence="2">Uncharacterized protein</fullName>
    </submittedName>
</protein>
<name>A0A2R6WLJ5_MARPO</name>